<evidence type="ECO:0000313" key="1">
    <source>
        <dbReference type="EMBL" id="CEK27654.1"/>
    </source>
</evidence>
<gene>
    <name evidence="1" type="ORF">CSF007_9505</name>
</gene>
<accession>A0A0A8VI54</accession>
<sequence>MADKYGRYGLIILKNIKKPIRQWLTGLMQSIAFTQLCVY</sequence>
<name>A0A0A8VI54_YERRU</name>
<proteinExistence type="predicted"/>
<organism evidence="1">
    <name type="scientific">Yersinia ruckeri</name>
    <dbReference type="NCBI Taxonomy" id="29486"/>
    <lineage>
        <taxon>Bacteria</taxon>
        <taxon>Pseudomonadati</taxon>
        <taxon>Pseudomonadota</taxon>
        <taxon>Gammaproteobacteria</taxon>
        <taxon>Enterobacterales</taxon>
        <taxon>Yersiniaceae</taxon>
        <taxon>Yersinia</taxon>
    </lineage>
</organism>
<dbReference type="AlphaFoldDB" id="A0A0A8VI54"/>
<reference evidence="1" key="1">
    <citation type="journal article" date="2015" name="Genome Announc.">
        <title>Complete Genome Sequence of Yersinia ruckeri Strain CSF007-82, Etiologic Agent of Red Mouth Disease in Salmonid Fish.</title>
        <authorList>
            <person name="Nelson M.C."/>
            <person name="LaPatra S.E."/>
            <person name="Welch T.J."/>
            <person name="Graf J."/>
        </authorList>
    </citation>
    <scope>NUCLEOTIDE SEQUENCE</scope>
    <source>
        <strain evidence="1">CSF007-82</strain>
    </source>
</reference>
<dbReference type="EMBL" id="LN681231">
    <property type="protein sequence ID" value="CEK27654.1"/>
    <property type="molecule type" value="Genomic_DNA"/>
</dbReference>
<protein>
    <submittedName>
        <fullName evidence="1">Uncharacterized protein</fullName>
    </submittedName>
</protein>